<organism evidence="1 2">
    <name type="scientific">Cladorrhinum samala</name>
    <dbReference type="NCBI Taxonomy" id="585594"/>
    <lineage>
        <taxon>Eukaryota</taxon>
        <taxon>Fungi</taxon>
        <taxon>Dikarya</taxon>
        <taxon>Ascomycota</taxon>
        <taxon>Pezizomycotina</taxon>
        <taxon>Sordariomycetes</taxon>
        <taxon>Sordariomycetidae</taxon>
        <taxon>Sordariales</taxon>
        <taxon>Podosporaceae</taxon>
        <taxon>Cladorrhinum</taxon>
    </lineage>
</organism>
<dbReference type="Proteomes" id="UP001321749">
    <property type="component" value="Unassembled WGS sequence"/>
</dbReference>
<sequence length="167" mass="19053">MSHPHLWEPPDEPENWLSSCACAPADCLHKLRESSASPVPTTAGRDASGRYPGARYAQIIKLREGCEEEYIKMHAAVWPGVQEVIKDCGIQDYSIFYDPDTRILFASFKYIGREYEADMARMRESETVRKWWELTDSMQESFVPGAKGSADGEPAWWKPVKEVFYLA</sequence>
<dbReference type="Gene3D" id="3.30.70.100">
    <property type="match status" value="1"/>
</dbReference>
<protein>
    <recommendedName>
        <fullName evidence="3">DUF718 domain protein</fullName>
    </recommendedName>
</protein>
<gene>
    <name evidence="1" type="ORF">QBC42DRAFT_258827</name>
</gene>
<dbReference type="PANTHER" id="PTHR34389:SF2">
    <property type="entry name" value="L-RHAMNOSE MUTAROTASE"/>
    <property type="match status" value="1"/>
</dbReference>
<evidence type="ECO:0000313" key="1">
    <source>
        <dbReference type="EMBL" id="KAK4466735.1"/>
    </source>
</evidence>
<proteinExistence type="predicted"/>
<dbReference type="EMBL" id="MU864930">
    <property type="protein sequence ID" value="KAK4466735.1"/>
    <property type="molecule type" value="Genomic_DNA"/>
</dbReference>
<dbReference type="GO" id="GO:0016857">
    <property type="term" value="F:racemase and epimerase activity, acting on carbohydrates and derivatives"/>
    <property type="evidence" value="ECO:0007669"/>
    <property type="project" value="InterPro"/>
</dbReference>
<dbReference type="Pfam" id="PF05336">
    <property type="entry name" value="rhaM"/>
    <property type="match status" value="1"/>
</dbReference>
<dbReference type="AlphaFoldDB" id="A0AAV9I109"/>
<dbReference type="InterPro" id="IPR008000">
    <property type="entry name" value="Rham/fucose_mutarotase"/>
</dbReference>
<reference evidence="1" key="2">
    <citation type="submission" date="2023-06" db="EMBL/GenBank/DDBJ databases">
        <authorList>
            <consortium name="Lawrence Berkeley National Laboratory"/>
            <person name="Mondo S.J."/>
            <person name="Hensen N."/>
            <person name="Bonometti L."/>
            <person name="Westerberg I."/>
            <person name="Brannstrom I.O."/>
            <person name="Guillou S."/>
            <person name="Cros-Aarteil S."/>
            <person name="Calhoun S."/>
            <person name="Haridas S."/>
            <person name="Kuo A."/>
            <person name="Pangilinan J."/>
            <person name="Riley R."/>
            <person name="Labutti K."/>
            <person name="Andreopoulos B."/>
            <person name="Lipzen A."/>
            <person name="Chen C."/>
            <person name="Yanf M."/>
            <person name="Daum C."/>
            <person name="Ng V."/>
            <person name="Clum A."/>
            <person name="Steindorff A."/>
            <person name="Ohm R."/>
            <person name="Martin F."/>
            <person name="Silar P."/>
            <person name="Natvig D."/>
            <person name="Lalanne C."/>
            <person name="Gautier V."/>
            <person name="Ament-Velasquez S.L."/>
            <person name="Kruys A."/>
            <person name="Hutchinson M.I."/>
            <person name="Powell A.J."/>
            <person name="Barry K."/>
            <person name="Miller A.N."/>
            <person name="Grigoriev I.V."/>
            <person name="Debuchy R."/>
            <person name="Gladieux P."/>
            <person name="Thoren M.H."/>
            <person name="Johannesson H."/>
        </authorList>
    </citation>
    <scope>NUCLEOTIDE SEQUENCE</scope>
    <source>
        <strain evidence="1">PSN324</strain>
    </source>
</reference>
<accession>A0AAV9I109</accession>
<comment type="caution">
    <text evidence="1">The sequence shown here is derived from an EMBL/GenBank/DDBJ whole genome shotgun (WGS) entry which is preliminary data.</text>
</comment>
<keyword evidence="2" id="KW-1185">Reference proteome</keyword>
<dbReference type="PANTHER" id="PTHR34389">
    <property type="entry name" value="L-RHAMNOSE MUTAROTASE"/>
    <property type="match status" value="1"/>
</dbReference>
<evidence type="ECO:0000313" key="2">
    <source>
        <dbReference type="Proteomes" id="UP001321749"/>
    </source>
</evidence>
<dbReference type="SUPFAM" id="SSF54909">
    <property type="entry name" value="Dimeric alpha+beta barrel"/>
    <property type="match status" value="1"/>
</dbReference>
<reference evidence="1" key="1">
    <citation type="journal article" date="2023" name="Mol. Phylogenet. Evol.">
        <title>Genome-scale phylogeny and comparative genomics of the fungal order Sordariales.</title>
        <authorList>
            <person name="Hensen N."/>
            <person name="Bonometti L."/>
            <person name="Westerberg I."/>
            <person name="Brannstrom I.O."/>
            <person name="Guillou S."/>
            <person name="Cros-Aarteil S."/>
            <person name="Calhoun S."/>
            <person name="Haridas S."/>
            <person name="Kuo A."/>
            <person name="Mondo S."/>
            <person name="Pangilinan J."/>
            <person name="Riley R."/>
            <person name="LaButti K."/>
            <person name="Andreopoulos B."/>
            <person name="Lipzen A."/>
            <person name="Chen C."/>
            <person name="Yan M."/>
            <person name="Daum C."/>
            <person name="Ng V."/>
            <person name="Clum A."/>
            <person name="Steindorff A."/>
            <person name="Ohm R.A."/>
            <person name="Martin F."/>
            <person name="Silar P."/>
            <person name="Natvig D.O."/>
            <person name="Lalanne C."/>
            <person name="Gautier V."/>
            <person name="Ament-Velasquez S.L."/>
            <person name="Kruys A."/>
            <person name="Hutchinson M.I."/>
            <person name="Powell A.J."/>
            <person name="Barry K."/>
            <person name="Miller A.N."/>
            <person name="Grigoriev I.V."/>
            <person name="Debuchy R."/>
            <person name="Gladieux P."/>
            <person name="Hiltunen Thoren M."/>
            <person name="Johannesson H."/>
        </authorList>
    </citation>
    <scope>NUCLEOTIDE SEQUENCE</scope>
    <source>
        <strain evidence="1">PSN324</strain>
    </source>
</reference>
<evidence type="ECO:0008006" key="3">
    <source>
        <dbReference type="Google" id="ProtNLM"/>
    </source>
</evidence>
<dbReference type="InterPro" id="IPR011008">
    <property type="entry name" value="Dimeric_a/b-barrel"/>
</dbReference>
<name>A0AAV9I109_9PEZI</name>